<dbReference type="AlphaFoldDB" id="A0A5C7EXY5"/>
<dbReference type="Proteomes" id="UP000321201">
    <property type="component" value="Unassembled WGS sequence"/>
</dbReference>
<dbReference type="OrthoDB" id="5319472at2"/>
<dbReference type="RefSeq" id="WP_147798526.1">
    <property type="nucleotide sequence ID" value="NZ_VPFL01000002.1"/>
</dbReference>
<dbReference type="Gene3D" id="3.40.50.150">
    <property type="entry name" value="Vaccinia Virus protein VP39"/>
    <property type="match status" value="1"/>
</dbReference>
<dbReference type="EMBL" id="VPFL01000002">
    <property type="protein sequence ID" value="TXF13352.1"/>
    <property type="molecule type" value="Genomic_DNA"/>
</dbReference>
<gene>
    <name evidence="1" type="ORF">FR698_02110</name>
</gene>
<dbReference type="InterPro" id="IPR029063">
    <property type="entry name" value="SAM-dependent_MTases_sf"/>
</dbReference>
<protein>
    <submittedName>
        <fullName evidence="1">Class I SAM-dependent methyltransferase</fullName>
    </submittedName>
</protein>
<dbReference type="SUPFAM" id="SSF53335">
    <property type="entry name" value="S-adenosyl-L-methionine-dependent methyltransferases"/>
    <property type="match status" value="1"/>
</dbReference>
<dbReference type="InParanoid" id="A0A5C7EXY5"/>
<name>A0A5C7EXY5_9PROT</name>
<accession>A0A5C7EXY5</accession>
<keyword evidence="1" id="KW-0489">Methyltransferase</keyword>
<dbReference type="GO" id="GO:0032259">
    <property type="term" value="P:methylation"/>
    <property type="evidence" value="ECO:0007669"/>
    <property type="project" value="UniProtKB-KW"/>
</dbReference>
<reference evidence="1 2" key="1">
    <citation type="submission" date="2019-08" db="EMBL/GenBank/DDBJ databases">
        <title>Pelomicrobium methylotrophicum gen. nov., sp. nov. a moderately thermophilic, facultatively anaerobic, lithoautotrophic and methylotrophic bacterium isolated from a terrestrial mud volcano.</title>
        <authorList>
            <person name="Slobodkina G.B."/>
            <person name="Merkel A.Y."/>
            <person name="Slobodkin A.I."/>
        </authorList>
    </citation>
    <scope>NUCLEOTIDE SEQUENCE [LARGE SCALE GENOMIC DNA]</scope>
    <source>
        <strain evidence="1 2">SM250</strain>
    </source>
</reference>
<proteinExistence type="predicted"/>
<dbReference type="Pfam" id="PF13489">
    <property type="entry name" value="Methyltransf_23"/>
    <property type="match status" value="1"/>
</dbReference>
<keyword evidence="1" id="KW-0808">Transferase</keyword>
<keyword evidence="2" id="KW-1185">Reference proteome</keyword>
<sequence length="262" mass="29674">MVDDRAKAPRSYWEELWQSGGIPQPVDPEDQSLGNFVNRRLHLFFSHFFASQDIPAGSRLIEFGCARSQWLPYFHRQFGCSVTGIDYTAIGCRMAEEVLVMAGVPGEIYCADIYHPPQQLLGKYDIGVSFGLIEHFPETAQAVSACAAFLKPGGWLITIIPNITGLPGWLQRQLDSSVYEIHVPLTAEALAQAHHRAGLVVHRSTFFLFFNGGVLVTKNRVFRRLLWWGSKALFWFEDRLYMPLPANRWTSPYILCTARRPG</sequence>
<dbReference type="GO" id="GO:0008168">
    <property type="term" value="F:methyltransferase activity"/>
    <property type="evidence" value="ECO:0007669"/>
    <property type="project" value="UniProtKB-KW"/>
</dbReference>
<evidence type="ECO:0000313" key="1">
    <source>
        <dbReference type="EMBL" id="TXF13352.1"/>
    </source>
</evidence>
<organism evidence="1 2">
    <name type="scientific">Pelomicrobium methylotrophicum</name>
    <dbReference type="NCBI Taxonomy" id="2602750"/>
    <lineage>
        <taxon>Bacteria</taxon>
        <taxon>Pseudomonadati</taxon>
        <taxon>Pseudomonadota</taxon>
        <taxon>Hydrogenophilia</taxon>
        <taxon>Hydrogenophilia incertae sedis</taxon>
        <taxon>Pelomicrobium</taxon>
    </lineage>
</organism>
<evidence type="ECO:0000313" key="2">
    <source>
        <dbReference type="Proteomes" id="UP000321201"/>
    </source>
</evidence>
<dbReference type="CDD" id="cd02440">
    <property type="entry name" value="AdoMet_MTases"/>
    <property type="match status" value="1"/>
</dbReference>
<comment type="caution">
    <text evidence="1">The sequence shown here is derived from an EMBL/GenBank/DDBJ whole genome shotgun (WGS) entry which is preliminary data.</text>
</comment>